<dbReference type="SUPFAM" id="SSF47113">
    <property type="entry name" value="Histone-fold"/>
    <property type="match status" value="1"/>
</dbReference>
<dbReference type="GO" id="GO:0003677">
    <property type="term" value="F:DNA binding"/>
    <property type="evidence" value="ECO:0007669"/>
    <property type="project" value="InterPro"/>
</dbReference>
<dbReference type="Pfam" id="PF00125">
    <property type="entry name" value="Histone"/>
    <property type="match status" value="1"/>
</dbReference>
<evidence type="ECO:0000313" key="5">
    <source>
        <dbReference type="Proteomes" id="UP000298416"/>
    </source>
</evidence>
<evidence type="ECO:0000313" key="4">
    <source>
        <dbReference type="EMBL" id="KAG6434385.1"/>
    </source>
</evidence>
<dbReference type="Gene3D" id="1.10.20.10">
    <property type="entry name" value="Histone, subunit A"/>
    <property type="match status" value="2"/>
</dbReference>
<organism evidence="4">
    <name type="scientific">Salvia splendens</name>
    <name type="common">Scarlet sage</name>
    <dbReference type="NCBI Taxonomy" id="180675"/>
    <lineage>
        <taxon>Eukaryota</taxon>
        <taxon>Viridiplantae</taxon>
        <taxon>Streptophyta</taxon>
        <taxon>Embryophyta</taxon>
        <taxon>Tracheophyta</taxon>
        <taxon>Spermatophyta</taxon>
        <taxon>Magnoliopsida</taxon>
        <taxon>eudicotyledons</taxon>
        <taxon>Gunneridae</taxon>
        <taxon>Pentapetalae</taxon>
        <taxon>asterids</taxon>
        <taxon>lamiids</taxon>
        <taxon>Lamiales</taxon>
        <taxon>Lamiaceae</taxon>
        <taxon>Nepetoideae</taxon>
        <taxon>Mentheae</taxon>
        <taxon>Salviinae</taxon>
        <taxon>Salvia</taxon>
        <taxon>Salvia subgen. Calosphace</taxon>
        <taxon>core Calosphace</taxon>
    </lineage>
</organism>
<dbReference type="InterPro" id="IPR000164">
    <property type="entry name" value="Histone_H3/CENP-A"/>
</dbReference>
<dbReference type="CDD" id="cd22911">
    <property type="entry name" value="HFD_H3"/>
    <property type="match status" value="1"/>
</dbReference>
<feature type="domain" description="Core Histone H2A/H2B/H3" evidence="3">
    <location>
        <begin position="147"/>
        <end position="195"/>
    </location>
</feature>
<keyword evidence="2" id="KW-0007">Acetylation</keyword>
<keyword evidence="5" id="KW-1185">Reference proteome</keyword>
<dbReference type="EMBL" id="PNBA02000002">
    <property type="protein sequence ID" value="KAG6434385.1"/>
    <property type="molecule type" value="Genomic_DNA"/>
</dbReference>
<gene>
    <name evidence="4" type="ORF">SASPL_106016</name>
</gene>
<dbReference type="AlphaFoldDB" id="A0A8X8YK30"/>
<protein>
    <recommendedName>
        <fullName evidence="3">Core Histone H2A/H2B/H3 domain-containing protein</fullName>
    </recommendedName>
</protein>
<reference evidence="4" key="1">
    <citation type="submission" date="2018-01" db="EMBL/GenBank/DDBJ databases">
        <authorList>
            <person name="Mao J.F."/>
        </authorList>
    </citation>
    <scope>NUCLEOTIDE SEQUENCE</scope>
    <source>
        <strain evidence="4">Huo1</strain>
        <tissue evidence="4">Leaf</tissue>
    </source>
</reference>
<dbReference type="GO" id="GO:0046982">
    <property type="term" value="F:protein heterodimerization activity"/>
    <property type="evidence" value="ECO:0007669"/>
    <property type="project" value="InterPro"/>
</dbReference>
<evidence type="ECO:0000259" key="3">
    <source>
        <dbReference type="Pfam" id="PF00125"/>
    </source>
</evidence>
<dbReference type="GO" id="GO:0000786">
    <property type="term" value="C:nucleosome"/>
    <property type="evidence" value="ECO:0007669"/>
    <property type="project" value="InterPro"/>
</dbReference>
<name>A0A8X8YK30_SALSN</name>
<evidence type="ECO:0000256" key="1">
    <source>
        <dbReference type="ARBA" id="ARBA00010343"/>
    </source>
</evidence>
<dbReference type="InterPro" id="IPR007125">
    <property type="entry name" value="H2A/H2B/H3"/>
</dbReference>
<accession>A0A8X8YK30</accession>
<dbReference type="InterPro" id="IPR009072">
    <property type="entry name" value="Histone-fold"/>
</dbReference>
<dbReference type="PRINTS" id="PR00622">
    <property type="entry name" value="HISTONEH3"/>
</dbReference>
<reference evidence="4" key="2">
    <citation type="submission" date="2020-08" db="EMBL/GenBank/DDBJ databases">
        <title>Plant Genome Project.</title>
        <authorList>
            <person name="Zhang R.-G."/>
        </authorList>
    </citation>
    <scope>NUCLEOTIDE SEQUENCE</scope>
    <source>
        <strain evidence="4">Huo1</strain>
        <tissue evidence="4">Leaf</tissue>
    </source>
</reference>
<comment type="similarity">
    <text evidence="1">Belongs to the histone H3 family.</text>
</comment>
<evidence type="ECO:0000256" key="2">
    <source>
        <dbReference type="ARBA" id="ARBA00022990"/>
    </source>
</evidence>
<dbReference type="PANTHER" id="PTHR11426">
    <property type="entry name" value="HISTONE H3"/>
    <property type="match status" value="1"/>
</dbReference>
<proteinExistence type="inferred from homology"/>
<comment type="caution">
    <text evidence="4">The sequence shown here is derived from an EMBL/GenBank/DDBJ whole genome shotgun (WGS) entry which is preliminary data.</text>
</comment>
<dbReference type="SMART" id="SM00428">
    <property type="entry name" value="H3"/>
    <property type="match status" value="1"/>
</dbReference>
<dbReference type="GO" id="GO:0030527">
    <property type="term" value="F:structural constituent of chromatin"/>
    <property type="evidence" value="ECO:0007669"/>
    <property type="project" value="InterPro"/>
</dbReference>
<sequence length="202" mass="22979">MKIINGENQTERQEIIRPETLPSNSVNFNSTAVSWEKKPSECNTMCVFSSPIFFSSSTRTGGAKKKRRNRPGTVALREIRKYQKSYKLLIPAAPFIRTSIGYWDCDMEVCALRHMLVSFTEALDQNFAHSAENQVKEISFKFAPSIGRWQAEALVALQEAAEDCIVRLFEEAMLCAIHAKRVTLMKKDFELARRIGGIGRPW</sequence>
<dbReference type="Proteomes" id="UP000298416">
    <property type="component" value="Unassembled WGS sequence"/>
</dbReference>